<evidence type="ECO:0000256" key="10">
    <source>
        <dbReference type="ARBA" id="ARBA00023136"/>
    </source>
</evidence>
<evidence type="ECO:0000256" key="3">
    <source>
        <dbReference type="ARBA" id="ARBA00022475"/>
    </source>
</evidence>
<dbReference type="Pfam" id="PF00664">
    <property type="entry name" value="ABC_membrane"/>
    <property type="match status" value="1"/>
</dbReference>
<reference evidence="15" key="1">
    <citation type="journal article" date="2019" name="Int. J. Syst. Evol. Microbiol.">
        <title>The Global Catalogue of Microorganisms (GCM) 10K type strain sequencing project: providing services to taxonomists for standard genome sequencing and annotation.</title>
        <authorList>
            <consortium name="The Broad Institute Genomics Platform"/>
            <consortium name="The Broad Institute Genome Sequencing Center for Infectious Disease"/>
            <person name="Wu L."/>
            <person name="Ma J."/>
        </authorList>
    </citation>
    <scope>NUCLEOTIDE SEQUENCE [LARGE SCALE GENOMIC DNA]</scope>
    <source>
        <strain evidence="15">KCTC 42953</strain>
    </source>
</reference>
<keyword evidence="15" id="KW-1185">Reference proteome</keyword>
<dbReference type="InterPro" id="IPR039421">
    <property type="entry name" value="Type_1_exporter"/>
</dbReference>
<comment type="caution">
    <text evidence="14">The sequence shown here is derived from an EMBL/GenBank/DDBJ whole genome shotgun (WGS) entry which is preliminary data.</text>
</comment>
<evidence type="ECO:0000256" key="2">
    <source>
        <dbReference type="ARBA" id="ARBA00022448"/>
    </source>
</evidence>
<comment type="subcellular location">
    <subcellularLocation>
        <location evidence="1">Cell membrane</location>
        <topology evidence="1">Multi-pass membrane protein</topology>
    </subcellularLocation>
</comment>
<dbReference type="EMBL" id="JBHRTS010000002">
    <property type="protein sequence ID" value="MFC3193628.1"/>
    <property type="molecule type" value="Genomic_DNA"/>
</dbReference>
<evidence type="ECO:0000256" key="1">
    <source>
        <dbReference type="ARBA" id="ARBA00004651"/>
    </source>
</evidence>
<evidence type="ECO:0000256" key="5">
    <source>
        <dbReference type="ARBA" id="ARBA00022741"/>
    </source>
</evidence>
<dbReference type="InterPro" id="IPR003593">
    <property type="entry name" value="AAA+_ATPase"/>
</dbReference>
<dbReference type="CDD" id="cd18552">
    <property type="entry name" value="ABC_6TM_MsbA_like"/>
    <property type="match status" value="1"/>
</dbReference>
<dbReference type="RefSeq" id="WP_077412695.1">
    <property type="nucleotide sequence ID" value="NZ_JBHRTS010000002.1"/>
</dbReference>
<dbReference type="InterPro" id="IPR003439">
    <property type="entry name" value="ABC_transporter-like_ATP-bd"/>
</dbReference>
<keyword evidence="10 11" id="KW-0472">Membrane</keyword>
<gene>
    <name evidence="14" type="primary">msbA</name>
    <name evidence="14" type="ORF">ACFODZ_05190</name>
</gene>
<accession>A0ABV7JBM6</accession>
<dbReference type="InterPro" id="IPR017871">
    <property type="entry name" value="ABC_transporter-like_CS"/>
</dbReference>
<keyword evidence="2" id="KW-0813">Transport</keyword>
<dbReference type="NCBIfam" id="TIGR02203">
    <property type="entry name" value="MsbA_lipidA"/>
    <property type="match status" value="1"/>
</dbReference>
<proteinExistence type="predicted"/>
<dbReference type="InterPro" id="IPR011917">
    <property type="entry name" value="ABC_transpr_lipidA"/>
</dbReference>
<feature type="transmembrane region" description="Helical" evidence="11">
    <location>
        <begin position="20"/>
        <end position="43"/>
    </location>
</feature>
<dbReference type="Pfam" id="PF00005">
    <property type="entry name" value="ABC_tran"/>
    <property type="match status" value="1"/>
</dbReference>
<name>A0ABV7JBM6_9GAMM</name>
<keyword evidence="8 11" id="KW-1133">Transmembrane helix</keyword>
<dbReference type="InterPro" id="IPR027417">
    <property type="entry name" value="P-loop_NTPase"/>
</dbReference>
<dbReference type="SMART" id="SM00382">
    <property type="entry name" value="AAA"/>
    <property type="match status" value="1"/>
</dbReference>
<keyword evidence="6" id="KW-0067">ATP-binding</keyword>
<dbReference type="Gene3D" id="1.20.1560.10">
    <property type="entry name" value="ABC transporter type 1, transmembrane domain"/>
    <property type="match status" value="1"/>
</dbReference>
<keyword evidence="4 11" id="KW-0812">Transmembrane</keyword>
<feature type="transmembrane region" description="Helical" evidence="11">
    <location>
        <begin position="166"/>
        <end position="183"/>
    </location>
</feature>
<feature type="transmembrane region" description="Helical" evidence="11">
    <location>
        <begin position="140"/>
        <end position="160"/>
    </location>
</feature>
<feature type="domain" description="ABC transporter" evidence="12">
    <location>
        <begin position="335"/>
        <end position="570"/>
    </location>
</feature>
<dbReference type="SUPFAM" id="SSF90123">
    <property type="entry name" value="ABC transporter transmembrane region"/>
    <property type="match status" value="1"/>
</dbReference>
<evidence type="ECO:0000256" key="6">
    <source>
        <dbReference type="ARBA" id="ARBA00022840"/>
    </source>
</evidence>
<evidence type="ECO:0000256" key="4">
    <source>
        <dbReference type="ARBA" id="ARBA00022692"/>
    </source>
</evidence>
<evidence type="ECO:0000256" key="9">
    <source>
        <dbReference type="ARBA" id="ARBA00023055"/>
    </source>
</evidence>
<keyword evidence="5" id="KW-0547">Nucleotide-binding</keyword>
<evidence type="ECO:0000256" key="11">
    <source>
        <dbReference type="SAM" id="Phobius"/>
    </source>
</evidence>
<feature type="transmembrane region" description="Helical" evidence="11">
    <location>
        <begin position="250"/>
        <end position="268"/>
    </location>
</feature>
<dbReference type="PROSITE" id="PS50929">
    <property type="entry name" value="ABC_TM1F"/>
    <property type="match status" value="1"/>
</dbReference>
<evidence type="ECO:0000313" key="15">
    <source>
        <dbReference type="Proteomes" id="UP001595533"/>
    </source>
</evidence>
<evidence type="ECO:0000259" key="12">
    <source>
        <dbReference type="PROSITE" id="PS50893"/>
    </source>
</evidence>
<dbReference type="PANTHER" id="PTHR43394:SF1">
    <property type="entry name" value="ATP-BINDING CASSETTE SUB-FAMILY B MEMBER 10, MITOCHONDRIAL"/>
    <property type="match status" value="1"/>
</dbReference>
<feature type="transmembrane region" description="Helical" evidence="11">
    <location>
        <begin position="63"/>
        <end position="90"/>
    </location>
</feature>
<dbReference type="Proteomes" id="UP001595533">
    <property type="component" value="Unassembled WGS sequence"/>
</dbReference>
<keyword evidence="9" id="KW-0445">Lipid transport</keyword>
<evidence type="ECO:0000256" key="8">
    <source>
        <dbReference type="ARBA" id="ARBA00022989"/>
    </source>
</evidence>
<evidence type="ECO:0000259" key="13">
    <source>
        <dbReference type="PROSITE" id="PS50929"/>
    </source>
</evidence>
<dbReference type="SUPFAM" id="SSF52540">
    <property type="entry name" value="P-loop containing nucleoside triphosphate hydrolases"/>
    <property type="match status" value="1"/>
</dbReference>
<dbReference type="InterPro" id="IPR036640">
    <property type="entry name" value="ABC1_TM_sf"/>
</dbReference>
<dbReference type="Gene3D" id="3.40.50.300">
    <property type="entry name" value="P-loop containing nucleotide triphosphate hydrolases"/>
    <property type="match status" value="1"/>
</dbReference>
<evidence type="ECO:0000256" key="7">
    <source>
        <dbReference type="ARBA" id="ARBA00022967"/>
    </source>
</evidence>
<dbReference type="InterPro" id="IPR011527">
    <property type="entry name" value="ABC1_TM_dom"/>
</dbReference>
<organism evidence="14 15">
    <name type="scientific">Marinicella sediminis</name>
    <dbReference type="NCBI Taxonomy" id="1792834"/>
    <lineage>
        <taxon>Bacteria</taxon>
        <taxon>Pseudomonadati</taxon>
        <taxon>Pseudomonadota</taxon>
        <taxon>Gammaproteobacteria</taxon>
        <taxon>Lysobacterales</taxon>
        <taxon>Marinicellaceae</taxon>
        <taxon>Marinicella</taxon>
    </lineage>
</organism>
<dbReference type="PROSITE" id="PS00211">
    <property type="entry name" value="ABC_TRANSPORTER_1"/>
    <property type="match status" value="1"/>
</dbReference>
<evidence type="ECO:0000313" key="14">
    <source>
        <dbReference type="EMBL" id="MFC3193628.1"/>
    </source>
</evidence>
<keyword evidence="3" id="KW-1003">Cell membrane</keyword>
<protein>
    <submittedName>
        <fullName evidence="14">Lipid A export permease/ATP-binding protein MsbA</fullName>
    </submittedName>
</protein>
<dbReference type="PANTHER" id="PTHR43394">
    <property type="entry name" value="ATP-DEPENDENT PERMEASE MDL1, MITOCHONDRIAL"/>
    <property type="match status" value="1"/>
</dbReference>
<sequence>MTAEHNQLTYLGLLRHVKPYRLVFVIAILGAVIDAAMKGLFTWMLSPILENGFAEQDTVWVKYIPLFVIGVFLIRSVGNFAASYGFTWVGRKVINDLRRKVFNQYLVLPQRFYDAHSSGGLISRIIYDIEQMANGVSKNFVIIIREMLGIVFYLGVMFYYSWELALVAFVVFPVIALIIRLINKRFRRIGHGIQQSIAETTQTVEEVVKGHKIVKIFKGQDKEQRKFALNIRKNRQLQVKIVATQEVMSSINLMLVAIALSVIMYIAASSGMGPYDFMSFMTAMLLLMPTIKNLSNVFSTIQTTMAAADSVMSVLQQEPEKDTGSDRLDADQIELSFQHVDFSYSEEVQALRDISLSISKGQSVAFVGASGGGKTTLVNLVPRFYDVTGGEIRLNGRNIQDFTLDSLREHISMVSQEVVLFNDTVRNNIAYGQQTDCDDEAIIKAAEQANALAFIEALPQGFDTELGDNGTRLSGGQRQRIAIARAILKDAPLLILDEATSALDTESEKHIQEALQRLMKNRTTLVIAHRLSTIEHVDQVVVLNHGQVAQVGTHAELLAVPGIYAQLQQSQMLVRQGVADRHE</sequence>
<keyword evidence="7" id="KW-1278">Translocase</keyword>
<dbReference type="PROSITE" id="PS50893">
    <property type="entry name" value="ABC_TRANSPORTER_2"/>
    <property type="match status" value="1"/>
</dbReference>
<feature type="domain" description="ABC transmembrane type-1" evidence="13">
    <location>
        <begin position="25"/>
        <end position="303"/>
    </location>
</feature>